<protein>
    <submittedName>
        <fullName evidence="2">Uncharacterized protein</fullName>
    </submittedName>
</protein>
<feature type="region of interest" description="Disordered" evidence="1">
    <location>
        <begin position="384"/>
        <end position="417"/>
    </location>
</feature>
<feature type="compositionally biased region" description="Polar residues" evidence="1">
    <location>
        <begin position="30"/>
        <end position="42"/>
    </location>
</feature>
<feature type="compositionally biased region" description="Low complexity" evidence="1">
    <location>
        <begin position="140"/>
        <end position="157"/>
    </location>
</feature>
<accession>A0A2T2NAD2</accession>
<proteinExistence type="predicted"/>
<feature type="compositionally biased region" description="Basic and acidic residues" evidence="1">
    <location>
        <begin position="258"/>
        <end position="277"/>
    </location>
</feature>
<evidence type="ECO:0000313" key="3">
    <source>
        <dbReference type="Proteomes" id="UP000240883"/>
    </source>
</evidence>
<keyword evidence="3" id="KW-1185">Reference proteome</keyword>
<sequence>MTMPPPTPRLTPCARIPHEVLDHSFLHGPSSDSLMKSPSIALTPSPTPSKRPRKSSPIHPCLPRSQIHSDVGGDFDMDLFIDLSDLPTITPPVVQEPSSSSSRRGSSPLFKKPFLFRPSSKARRSSSSTSQTDPHTLRKTSSTRSSSSSSSVSSTASIPISPGTIPLPRSSSSGDTANKTSRRRCSSNQENPSTPRRLNIPLLTLRSSTSTPDLHSPVSPKDTSERGHQPQAYGFPFGRPCPSTRGRDLGSIPRRLHLGSDSERKKHEKKDVRKRDAAPPNFLPPAPRYTTTATRARTPSLNTSKPLPPLPVPSAGPRRSSHSPTPTPPRMSRTTSATKNTTISPTYMAHPGQLVDFSSRAESSFPYKRVSAGGEGGMVDEYHNFLRGRGGGETERRASLEREGVEGVISPADWERN</sequence>
<reference evidence="2 3" key="1">
    <citation type="journal article" date="2018" name="Front. Microbiol.">
        <title>Genome-Wide Analysis of Corynespora cassiicola Leaf Fall Disease Putative Effectors.</title>
        <authorList>
            <person name="Lopez D."/>
            <person name="Ribeiro S."/>
            <person name="Label P."/>
            <person name="Fumanal B."/>
            <person name="Venisse J.S."/>
            <person name="Kohler A."/>
            <person name="de Oliveira R.R."/>
            <person name="Labutti K."/>
            <person name="Lipzen A."/>
            <person name="Lail K."/>
            <person name="Bauer D."/>
            <person name="Ohm R.A."/>
            <person name="Barry K.W."/>
            <person name="Spatafora J."/>
            <person name="Grigoriev I.V."/>
            <person name="Martin F.M."/>
            <person name="Pujade-Renaud V."/>
        </authorList>
    </citation>
    <scope>NUCLEOTIDE SEQUENCE [LARGE SCALE GENOMIC DNA]</scope>
    <source>
        <strain evidence="2 3">Philippines</strain>
    </source>
</reference>
<feature type="region of interest" description="Disordered" evidence="1">
    <location>
        <begin position="24"/>
        <end position="74"/>
    </location>
</feature>
<evidence type="ECO:0000313" key="2">
    <source>
        <dbReference type="EMBL" id="PSN62373.1"/>
    </source>
</evidence>
<feature type="compositionally biased region" description="Polar residues" evidence="1">
    <location>
        <begin position="186"/>
        <end position="196"/>
    </location>
</feature>
<feature type="compositionally biased region" description="Polar residues" evidence="1">
    <location>
        <begin position="169"/>
        <end position="179"/>
    </location>
</feature>
<organism evidence="2 3">
    <name type="scientific">Corynespora cassiicola Philippines</name>
    <dbReference type="NCBI Taxonomy" id="1448308"/>
    <lineage>
        <taxon>Eukaryota</taxon>
        <taxon>Fungi</taxon>
        <taxon>Dikarya</taxon>
        <taxon>Ascomycota</taxon>
        <taxon>Pezizomycotina</taxon>
        <taxon>Dothideomycetes</taxon>
        <taxon>Pleosporomycetidae</taxon>
        <taxon>Pleosporales</taxon>
        <taxon>Corynesporascaceae</taxon>
        <taxon>Corynespora</taxon>
    </lineage>
</organism>
<dbReference type="EMBL" id="KZ678141">
    <property type="protein sequence ID" value="PSN62373.1"/>
    <property type="molecule type" value="Genomic_DNA"/>
</dbReference>
<feature type="compositionally biased region" description="Low complexity" evidence="1">
    <location>
        <begin position="288"/>
        <end position="299"/>
    </location>
</feature>
<name>A0A2T2NAD2_CORCC</name>
<feature type="compositionally biased region" description="Basic and acidic residues" evidence="1">
    <location>
        <begin position="384"/>
        <end position="405"/>
    </location>
</feature>
<gene>
    <name evidence="2" type="ORF">BS50DRAFT_649265</name>
</gene>
<feature type="compositionally biased region" description="Low complexity" evidence="1">
    <location>
        <begin position="98"/>
        <end position="107"/>
    </location>
</feature>
<evidence type="ECO:0000256" key="1">
    <source>
        <dbReference type="SAM" id="MobiDB-lite"/>
    </source>
</evidence>
<feature type="region of interest" description="Disordered" evidence="1">
    <location>
        <begin position="88"/>
        <end position="351"/>
    </location>
</feature>
<dbReference type="Proteomes" id="UP000240883">
    <property type="component" value="Unassembled WGS sequence"/>
</dbReference>
<dbReference type="AlphaFoldDB" id="A0A2T2NAD2"/>